<evidence type="ECO:0000313" key="2">
    <source>
        <dbReference type="EMBL" id="OJG35991.1"/>
    </source>
</evidence>
<reference evidence="2 3" key="1">
    <citation type="submission" date="2014-12" db="EMBL/GenBank/DDBJ databases">
        <title>Draft genome sequences of 29 type strains of Enterococci.</title>
        <authorList>
            <person name="Zhong Z."/>
            <person name="Sun Z."/>
            <person name="Liu W."/>
            <person name="Zhang W."/>
            <person name="Zhang H."/>
        </authorList>
    </citation>
    <scope>NUCLEOTIDE SEQUENCE [LARGE SCALE GENOMIC DNA]</scope>
    <source>
        <strain evidence="2 3">DSM 22802</strain>
    </source>
</reference>
<gene>
    <name evidence="2" type="ORF">RV00_GL002135</name>
</gene>
<protein>
    <recommendedName>
        <fullName evidence="4">Gram-positive pilin subunit D1 N-terminal domain-containing protein</fullName>
    </recommendedName>
</protein>
<dbReference type="STRING" id="319970.RV00_GL002135"/>
<comment type="caution">
    <text evidence="2">The sequence shown here is derived from an EMBL/GenBank/DDBJ whole genome shotgun (WGS) entry which is preliminary data.</text>
</comment>
<proteinExistence type="predicted"/>
<feature type="compositionally biased region" description="Pro residues" evidence="1">
    <location>
        <begin position="153"/>
        <end position="163"/>
    </location>
</feature>
<name>A0A1L8SV87_9ENTE</name>
<evidence type="ECO:0000256" key="1">
    <source>
        <dbReference type="SAM" id="MobiDB-lite"/>
    </source>
</evidence>
<dbReference type="Proteomes" id="UP000183700">
    <property type="component" value="Unassembled WGS sequence"/>
</dbReference>
<feature type="region of interest" description="Disordered" evidence="1">
    <location>
        <begin position="153"/>
        <end position="177"/>
    </location>
</feature>
<organism evidence="2 3">
    <name type="scientific">Enterococcus devriesei</name>
    <dbReference type="NCBI Taxonomy" id="319970"/>
    <lineage>
        <taxon>Bacteria</taxon>
        <taxon>Bacillati</taxon>
        <taxon>Bacillota</taxon>
        <taxon>Bacilli</taxon>
        <taxon>Lactobacillales</taxon>
        <taxon>Enterococcaceae</taxon>
        <taxon>Enterococcus</taxon>
    </lineage>
</organism>
<accession>A0A1L8SV87</accession>
<evidence type="ECO:0000313" key="3">
    <source>
        <dbReference type="Proteomes" id="UP000183700"/>
    </source>
</evidence>
<dbReference type="EMBL" id="JXKM01000004">
    <property type="protein sequence ID" value="OJG35991.1"/>
    <property type="molecule type" value="Genomic_DNA"/>
</dbReference>
<dbReference type="AlphaFoldDB" id="A0A1L8SV87"/>
<keyword evidence="3" id="KW-1185">Reference proteome</keyword>
<sequence>MGGTAVGAEEQVDLWIHTWSEKGEKVEGTEKLAFDVYNLTQWREERKGDEKQDKEYLMNTYPSKEELKSFVEQEQLTKLNEASYLVDGSGNVSFDVPRYQDGKDAAYLILASGEEGEYHMLPIILYFPQQHPETGEEAQRLLIYGKYQDIKVPAPPEDPAPPLEPEEPSAAKDFPTLGKRYPSTNDLVRDFSRIGLVLVMIGFIGLKQIKKRK</sequence>
<evidence type="ECO:0008006" key="4">
    <source>
        <dbReference type="Google" id="ProtNLM"/>
    </source>
</evidence>